<organism evidence="1">
    <name type="scientific">marine metagenome</name>
    <dbReference type="NCBI Taxonomy" id="408172"/>
    <lineage>
        <taxon>unclassified sequences</taxon>
        <taxon>metagenomes</taxon>
        <taxon>ecological metagenomes</taxon>
    </lineage>
</organism>
<feature type="non-terminal residue" evidence="1">
    <location>
        <position position="90"/>
    </location>
</feature>
<accession>A0A383BYA4</accession>
<evidence type="ECO:0000313" key="1">
    <source>
        <dbReference type="EMBL" id="SVE25147.1"/>
    </source>
</evidence>
<name>A0A383BYA4_9ZZZZ</name>
<dbReference type="AlphaFoldDB" id="A0A383BYA4"/>
<reference evidence="1" key="1">
    <citation type="submission" date="2018-05" db="EMBL/GenBank/DDBJ databases">
        <authorList>
            <person name="Lanie J.A."/>
            <person name="Ng W.-L."/>
            <person name="Kazmierczak K.M."/>
            <person name="Andrzejewski T.M."/>
            <person name="Davidsen T.M."/>
            <person name="Wayne K.J."/>
            <person name="Tettelin H."/>
            <person name="Glass J.I."/>
            <person name="Rusch D."/>
            <person name="Podicherti R."/>
            <person name="Tsui H.-C.T."/>
            <person name="Winkler M.E."/>
        </authorList>
    </citation>
    <scope>NUCLEOTIDE SEQUENCE</scope>
</reference>
<proteinExistence type="predicted"/>
<gene>
    <name evidence="1" type="ORF">METZ01_LOCUS478001</name>
</gene>
<sequence>MRTVKRIWMLSLLGCVLAGAPAVAQEVLFDNGEPDLWSATDVRRYMPADDFVLPGEAGETVQVTEIQFWVWDDGAFTEECEDPEWELNCW</sequence>
<protein>
    <submittedName>
        <fullName evidence="1">Uncharacterized protein</fullName>
    </submittedName>
</protein>
<dbReference type="EMBL" id="UINC01204432">
    <property type="protein sequence ID" value="SVE25147.1"/>
    <property type="molecule type" value="Genomic_DNA"/>
</dbReference>